<evidence type="ECO:0000313" key="2">
    <source>
        <dbReference type="EMBL" id="EHY30227.1"/>
    </source>
</evidence>
<keyword evidence="3" id="KW-1185">Reference proteome</keyword>
<feature type="compositionally biased region" description="Basic residues" evidence="1">
    <location>
        <begin position="1"/>
        <end position="11"/>
    </location>
</feature>
<evidence type="ECO:0000313" key="3">
    <source>
        <dbReference type="Proteomes" id="UP000004956"/>
    </source>
</evidence>
<dbReference type="AlphaFoldDB" id="H3KI35"/>
<dbReference type="Proteomes" id="UP000004956">
    <property type="component" value="Unassembled WGS sequence"/>
</dbReference>
<name>H3KI35_9BURK</name>
<feature type="region of interest" description="Disordered" evidence="1">
    <location>
        <begin position="1"/>
        <end position="167"/>
    </location>
</feature>
<evidence type="ECO:0000256" key="1">
    <source>
        <dbReference type="SAM" id="MobiDB-lite"/>
    </source>
</evidence>
<accession>H3KI35</accession>
<dbReference type="HOGENOM" id="CLU_1593713_0_0_4"/>
<comment type="caution">
    <text evidence="2">The sequence shown here is derived from an EMBL/GenBank/DDBJ whole genome shotgun (WGS) entry which is preliminary data.</text>
</comment>
<gene>
    <name evidence="2" type="ORF">HMPREF9440_02437</name>
</gene>
<feature type="compositionally biased region" description="Basic and acidic residues" evidence="1">
    <location>
        <begin position="113"/>
        <end position="122"/>
    </location>
</feature>
<dbReference type="PATRIC" id="fig|762967.3.peg.1921"/>
<organism evidence="2 3">
    <name type="scientific">Sutterella parvirubra YIT 11816</name>
    <dbReference type="NCBI Taxonomy" id="762967"/>
    <lineage>
        <taxon>Bacteria</taxon>
        <taxon>Pseudomonadati</taxon>
        <taxon>Pseudomonadota</taxon>
        <taxon>Betaproteobacteria</taxon>
        <taxon>Burkholderiales</taxon>
        <taxon>Sutterellaceae</taxon>
        <taxon>Sutterella</taxon>
    </lineage>
</organism>
<dbReference type="EMBL" id="AFBQ01000371">
    <property type="protein sequence ID" value="EHY30227.1"/>
    <property type="molecule type" value="Genomic_DNA"/>
</dbReference>
<dbReference type="STRING" id="762967.HMPREF9440_02437"/>
<sequence>MRGGGLRKIRGNHGGTVPQRGAASAFSHESERFCSSGAGPERGGLRVFFHSRRGDPRRGGRGSGRAAPRSLRHLRPSPRGSGMRRASDGPAGSPDRRAAEDNWFFVRPSEGCQRPRVERTVREGSAARIHAPPTSTTPAREGFEPMAGRARKTFGVGRSAAAAPRGR</sequence>
<protein>
    <submittedName>
        <fullName evidence="2">Uncharacterized protein</fullName>
    </submittedName>
</protein>
<reference evidence="2 3" key="1">
    <citation type="submission" date="2011-11" db="EMBL/GenBank/DDBJ databases">
        <authorList>
            <person name="Weinstock G."/>
            <person name="Sodergren E."/>
            <person name="Clifton S."/>
            <person name="Fulton L."/>
            <person name="Fulton B."/>
            <person name="Courtney L."/>
            <person name="Fronick C."/>
            <person name="Harrison M."/>
            <person name="Strong C."/>
            <person name="Farmer C."/>
            <person name="Delahaunty K."/>
            <person name="Markovic C."/>
            <person name="Hall O."/>
            <person name="Minx P."/>
            <person name="Tomlinson C."/>
            <person name="Mitreva M."/>
            <person name="Hou S."/>
            <person name="Chen J."/>
            <person name="Wollam A."/>
            <person name="Pepin K.H."/>
            <person name="Johnson M."/>
            <person name="Bhonagiri V."/>
            <person name="Zhang X."/>
            <person name="Suruliraj S."/>
            <person name="Warren W."/>
            <person name="Chinwalla A."/>
            <person name="Mardis E.R."/>
            <person name="Wilson R.K."/>
        </authorList>
    </citation>
    <scope>NUCLEOTIDE SEQUENCE [LARGE SCALE GENOMIC DNA]</scope>
    <source>
        <strain evidence="2 3">YIT 11816</strain>
    </source>
</reference>
<proteinExistence type="predicted"/>